<dbReference type="GO" id="GO:0046951">
    <property type="term" value="P:ketone body biosynthetic process"/>
    <property type="evidence" value="ECO:0000318"/>
    <property type="project" value="GO_Central"/>
</dbReference>
<dbReference type="SUPFAM" id="SSF51569">
    <property type="entry name" value="Aldolase"/>
    <property type="match status" value="2"/>
</dbReference>
<dbReference type="InterPro" id="IPR013785">
    <property type="entry name" value="Aldolase_TIM"/>
</dbReference>
<dbReference type="PANTHER" id="PTHR42738:SF17">
    <property type="entry name" value="HYDROXYMETHYLGLUTARYL-COA LYASE"/>
    <property type="match status" value="1"/>
</dbReference>
<name>Q5ARE9_EMENI</name>
<dbReference type="CDD" id="cd07938">
    <property type="entry name" value="DRE_TIM_HMGL"/>
    <property type="match status" value="1"/>
</dbReference>
<evidence type="ECO:0000313" key="10">
    <source>
        <dbReference type="Proteomes" id="UP000000560"/>
    </source>
</evidence>
<dbReference type="GeneID" id="2867990"/>
<evidence type="ECO:0000256" key="2">
    <source>
        <dbReference type="ARBA" id="ARBA00009405"/>
    </source>
</evidence>
<dbReference type="GO" id="GO:0046872">
    <property type="term" value="F:metal ion binding"/>
    <property type="evidence" value="ECO:0007669"/>
    <property type="project" value="UniProtKB-KW"/>
</dbReference>
<dbReference type="EMBL" id="BN001306">
    <property type="protein sequence ID" value="CBF82488.1"/>
    <property type="molecule type" value="Genomic_DNA"/>
</dbReference>
<dbReference type="GO" id="GO:0004419">
    <property type="term" value="F:hydroxymethylglutaryl-CoA lyase activity"/>
    <property type="evidence" value="ECO:0000318"/>
    <property type="project" value="GO_Central"/>
</dbReference>
<feature type="domain" description="Pyruvate carboxyltransferase" evidence="8">
    <location>
        <begin position="37"/>
        <end position="356"/>
    </location>
</feature>
<dbReference type="AlphaFoldDB" id="Q5ARE9"/>
<accession>C8VK70</accession>
<evidence type="ECO:0000256" key="1">
    <source>
        <dbReference type="ARBA" id="ARBA00005143"/>
    </source>
</evidence>
<proteinExistence type="inferred from homology"/>
<dbReference type="InParanoid" id="Q5ARE9"/>
<protein>
    <recommendedName>
        <fullName evidence="3">hydroxymethylglutaryl-CoA lyase</fullName>
        <ecNumber evidence="3">4.1.3.4</ecNumber>
    </recommendedName>
</protein>
<dbReference type="RefSeq" id="XP_682400.1">
    <property type="nucleotide sequence ID" value="XM_677308.1"/>
</dbReference>
<reference evidence="10" key="1">
    <citation type="journal article" date="2005" name="Nature">
        <title>Sequencing of Aspergillus nidulans and comparative analysis with A. fumigatus and A. oryzae.</title>
        <authorList>
            <person name="Galagan J.E."/>
            <person name="Calvo S.E."/>
            <person name="Cuomo C."/>
            <person name="Ma L.J."/>
            <person name="Wortman J.R."/>
            <person name="Batzoglou S."/>
            <person name="Lee S.I."/>
            <person name="Basturkmen M."/>
            <person name="Spevak C.C."/>
            <person name="Clutterbuck J."/>
            <person name="Kapitonov V."/>
            <person name="Jurka J."/>
            <person name="Scazzocchio C."/>
            <person name="Farman M."/>
            <person name="Butler J."/>
            <person name="Purcell S."/>
            <person name="Harris S."/>
            <person name="Braus G.H."/>
            <person name="Draht O."/>
            <person name="Busch S."/>
            <person name="D'Enfert C."/>
            <person name="Bouchier C."/>
            <person name="Goldman G.H."/>
            <person name="Bell-Pedersen D."/>
            <person name="Griffiths-Jones S."/>
            <person name="Doonan J.H."/>
            <person name="Yu J."/>
            <person name="Vienken K."/>
            <person name="Pain A."/>
            <person name="Freitag M."/>
            <person name="Selker E.U."/>
            <person name="Archer D.B."/>
            <person name="Penalva M.A."/>
            <person name="Oakley B.R."/>
            <person name="Momany M."/>
            <person name="Tanaka T."/>
            <person name="Kumagai T."/>
            <person name="Asai K."/>
            <person name="Machida M."/>
            <person name="Nierman W.C."/>
            <person name="Denning D.W."/>
            <person name="Caddick M."/>
            <person name="Hynes M."/>
            <person name="Paoletti M."/>
            <person name="Fischer R."/>
            <person name="Miller B."/>
            <person name="Dyer P."/>
            <person name="Sachs M.S."/>
            <person name="Osmani S.A."/>
            <person name="Birren B.W."/>
        </authorList>
    </citation>
    <scope>NUCLEOTIDE SEQUENCE [LARGE SCALE GENOMIC DNA]</scope>
    <source>
        <strain evidence="10">FGSC A4 / ATCC 38163 / CBS 112.46 / NRRL 194 / M139</strain>
    </source>
</reference>
<dbReference type="Pfam" id="PF00682">
    <property type="entry name" value="HMGL-like"/>
    <property type="match status" value="1"/>
</dbReference>
<dbReference type="KEGG" id="ani:ANIA_09131"/>
<dbReference type="VEuPathDB" id="FungiDB:AN9131"/>
<dbReference type="InterPro" id="IPR000891">
    <property type="entry name" value="PYR_CT"/>
</dbReference>
<evidence type="ECO:0000256" key="6">
    <source>
        <dbReference type="ARBA" id="ARBA00049877"/>
    </source>
</evidence>
<evidence type="ECO:0000313" key="9">
    <source>
        <dbReference type="EMBL" id="CBF82488.1"/>
    </source>
</evidence>
<dbReference type="Proteomes" id="UP000000560">
    <property type="component" value="Chromosome VI"/>
</dbReference>
<comment type="pathway">
    <text evidence="1">Metabolic intermediate metabolism; (S)-3-hydroxy-3-methylglutaryl-CoA degradation; acetoacetate from (S)-3-hydroxy-3-methylglutaryl-CoA: step 1/1.</text>
</comment>
<keyword evidence="4" id="KW-0479">Metal-binding</keyword>
<dbReference type="UniPathway" id="UPA00896">
    <property type="reaction ID" value="UER00863"/>
</dbReference>
<dbReference type="PANTHER" id="PTHR42738">
    <property type="entry name" value="HYDROXYMETHYLGLUTARYL-COA LYASE"/>
    <property type="match status" value="1"/>
</dbReference>
<keyword evidence="10" id="KW-1185">Reference proteome</keyword>
<gene>
    <name evidence="9" type="ORF">ANIA_09131</name>
</gene>
<organism evidence="9 10">
    <name type="scientific">Emericella nidulans (strain FGSC A4 / ATCC 38163 / CBS 112.46 / NRRL 194 / M139)</name>
    <name type="common">Aspergillus nidulans</name>
    <dbReference type="NCBI Taxonomy" id="227321"/>
    <lineage>
        <taxon>Eukaryota</taxon>
        <taxon>Fungi</taxon>
        <taxon>Dikarya</taxon>
        <taxon>Ascomycota</taxon>
        <taxon>Pezizomycotina</taxon>
        <taxon>Eurotiomycetes</taxon>
        <taxon>Eurotiomycetidae</taxon>
        <taxon>Eurotiales</taxon>
        <taxon>Aspergillaceae</taxon>
        <taxon>Aspergillus</taxon>
        <taxon>Aspergillus subgen. Nidulantes</taxon>
    </lineage>
</organism>
<dbReference type="PROSITE" id="PS50991">
    <property type="entry name" value="PYR_CT"/>
    <property type="match status" value="1"/>
</dbReference>
<dbReference type="GO" id="GO:0006552">
    <property type="term" value="P:L-leucine catabolic process"/>
    <property type="evidence" value="ECO:0000318"/>
    <property type="project" value="GO_Central"/>
</dbReference>
<sequence length="408" mass="44363">MRLYHESKPEPETGLRKENENENEHKNEDEIEIEPQVHIVEVSPRDGLQNIPEFIPTEIKVALIRRLAGTGLQTIEIASVVSPKVVPQLADWRAVLGHRVVRRLSQSGGGGPASASESDSESESESSQQSESSFESETEFELELEPREGFCLPILLPNLKGLSLLLSHSPRPPIRSICVFISATAPFSHRNINCSVDDGLLRAREVTVAAKKAGIPRVRGYISCIFTDPITREPTDPSAVLHCTRFLLESGADEIALSDTDGSGSPGLTSSLLRYLLENGVPVDRLACHFHDTRGRGLENVWAAYEVGVRVFDGSVAGLGGCPFAPGARGNVDTVSLVKMFEENGVRTGVDLGLLDEVGKWVKGRLRGYRECGRNGDGNGTKLGIGAGKDEREERRTLQLGLFTATGY</sequence>
<dbReference type="HOGENOM" id="CLU_022138_3_0_1"/>
<accession>Q5ARE9</accession>
<dbReference type="eggNOG" id="KOG2368">
    <property type="taxonomic scope" value="Eukaryota"/>
</dbReference>
<evidence type="ECO:0000256" key="5">
    <source>
        <dbReference type="ARBA" id="ARBA00023239"/>
    </source>
</evidence>
<dbReference type="OrthoDB" id="10253869at2759"/>
<evidence type="ECO:0000256" key="3">
    <source>
        <dbReference type="ARBA" id="ARBA00012910"/>
    </source>
</evidence>
<evidence type="ECO:0000256" key="7">
    <source>
        <dbReference type="SAM" id="MobiDB-lite"/>
    </source>
</evidence>
<keyword evidence="5" id="KW-0456">Lyase</keyword>
<feature type="compositionally biased region" description="Basic and acidic residues" evidence="7">
    <location>
        <begin position="1"/>
        <end position="28"/>
    </location>
</feature>
<feature type="region of interest" description="Disordered" evidence="7">
    <location>
        <begin position="105"/>
        <end position="138"/>
    </location>
</feature>
<dbReference type="InterPro" id="IPR043594">
    <property type="entry name" value="HMGL"/>
</dbReference>
<feature type="region of interest" description="Disordered" evidence="7">
    <location>
        <begin position="1"/>
        <end position="33"/>
    </location>
</feature>
<dbReference type="OMA" id="GVANVWE"/>
<dbReference type="Gene3D" id="3.20.20.70">
    <property type="entry name" value="Aldolase class I"/>
    <property type="match status" value="1"/>
</dbReference>
<evidence type="ECO:0000256" key="4">
    <source>
        <dbReference type="ARBA" id="ARBA00022723"/>
    </source>
</evidence>
<evidence type="ECO:0000259" key="8">
    <source>
        <dbReference type="PROSITE" id="PS50991"/>
    </source>
</evidence>
<dbReference type="EC" id="4.1.3.4" evidence="3"/>
<dbReference type="STRING" id="227321.Q5ARE9"/>
<comment type="catalytic activity">
    <reaction evidence="6">
        <text>(3S)-3-hydroxy-3-methylglutaryl-CoA = acetoacetate + acetyl-CoA</text>
        <dbReference type="Rhea" id="RHEA:24404"/>
        <dbReference type="ChEBI" id="CHEBI:13705"/>
        <dbReference type="ChEBI" id="CHEBI:43074"/>
        <dbReference type="ChEBI" id="CHEBI:57288"/>
        <dbReference type="EC" id="4.1.3.4"/>
    </reaction>
</comment>
<reference evidence="10" key="2">
    <citation type="journal article" date="2009" name="Fungal Genet. Biol.">
        <title>The 2008 update of the Aspergillus nidulans genome annotation: a community effort.</title>
        <authorList>
            <person name="Wortman J.R."/>
            <person name="Gilsenan J.M."/>
            <person name="Joardar V."/>
            <person name="Deegan J."/>
            <person name="Clutterbuck J."/>
            <person name="Andersen M.R."/>
            <person name="Archer D."/>
            <person name="Bencina M."/>
            <person name="Braus G."/>
            <person name="Coutinho P."/>
            <person name="von Dohren H."/>
            <person name="Doonan J."/>
            <person name="Driessen A.J."/>
            <person name="Durek P."/>
            <person name="Espeso E."/>
            <person name="Fekete E."/>
            <person name="Flipphi M."/>
            <person name="Estrada C.G."/>
            <person name="Geysens S."/>
            <person name="Goldman G."/>
            <person name="de Groot P.W."/>
            <person name="Hansen K."/>
            <person name="Harris S.D."/>
            <person name="Heinekamp T."/>
            <person name="Helmstaedt K."/>
            <person name="Henrissat B."/>
            <person name="Hofmann G."/>
            <person name="Homan T."/>
            <person name="Horio T."/>
            <person name="Horiuchi H."/>
            <person name="James S."/>
            <person name="Jones M."/>
            <person name="Karaffa L."/>
            <person name="Karanyi Z."/>
            <person name="Kato M."/>
            <person name="Keller N."/>
            <person name="Kelly D.E."/>
            <person name="Kiel J.A."/>
            <person name="Kim J.M."/>
            <person name="van der Klei I.J."/>
            <person name="Klis F.M."/>
            <person name="Kovalchuk A."/>
            <person name="Krasevec N."/>
            <person name="Kubicek C.P."/>
            <person name="Liu B."/>
            <person name="Maccabe A."/>
            <person name="Meyer V."/>
            <person name="Mirabito P."/>
            <person name="Miskei M."/>
            <person name="Mos M."/>
            <person name="Mullins J."/>
            <person name="Nelson D.R."/>
            <person name="Nielsen J."/>
            <person name="Oakley B.R."/>
            <person name="Osmani S.A."/>
            <person name="Pakula T."/>
            <person name="Paszewski A."/>
            <person name="Paulsen I."/>
            <person name="Pilsyk S."/>
            <person name="Pocsi I."/>
            <person name="Punt P.J."/>
            <person name="Ram A.F."/>
            <person name="Ren Q."/>
            <person name="Robellet X."/>
            <person name="Robson G."/>
            <person name="Seiboth B."/>
            <person name="van Solingen P."/>
            <person name="Specht T."/>
            <person name="Sun J."/>
            <person name="Taheri-Talesh N."/>
            <person name="Takeshita N."/>
            <person name="Ussery D."/>
            <person name="vanKuyk P.A."/>
            <person name="Visser H."/>
            <person name="van de Vondervoort P.J."/>
            <person name="de Vries R.P."/>
            <person name="Walton J."/>
            <person name="Xiang X."/>
            <person name="Xiong Y."/>
            <person name="Zeng A.P."/>
            <person name="Brandt B.W."/>
            <person name="Cornell M.J."/>
            <person name="van den Hondel C.A."/>
            <person name="Visser J."/>
            <person name="Oliver S.G."/>
            <person name="Turner G."/>
        </authorList>
    </citation>
    <scope>GENOME REANNOTATION</scope>
    <source>
        <strain evidence="10">FGSC A4 / ATCC 38163 / CBS 112.46 / NRRL 194 / M139</strain>
    </source>
</reference>
<comment type="similarity">
    <text evidence="2">Belongs to the HMG-CoA lyase family.</text>
</comment>